<evidence type="ECO:0000256" key="2">
    <source>
        <dbReference type="ARBA" id="ARBA00008130"/>
    </source>
</evidence>
<sequence length="250" mass="27838">MFNEDDINGPAGLAFLWTGFGICFTVASVFILLAVKIGTSRTREICILYGAGCLIQSLTYFALADGHGISKNFYGRHIAWLRYASWAIFVPFLIYRINFLDIATKHKKLVLLITSEAVIIFSFLSTQADTRRTTWLFYSASCFLSVVTCYYTLFEIKPTIPQSHRGVHTLMSIFLVATWAVFLLGQGMTDSGHVIPEGYTNLWFLVVDIVTKGVFGFITFAVMRSVDAKFPRVAASAPAATKYSKADKAN</sequence>
<reference evidence="12 13" key="1">
    <citation type="journal article" date="2018" name="Genome Biol. Evol.">
        <title>Multiple Roots of Fruiting Body Formation in Amoebozoa.</title>
        <authorList>
            <person name="Hillmann F."/>
            <person name="Forbes G."/>
            <person name="Novohradska S."/>
            <person name="Ferling I."/>
            <person name="Riege K."/>
            <person name="Groth M."/>
            <person name="Westermann M."/>
            <person name="Marz M."/>
            <person name="Spaller T."/>
            <person name="Winckler T."/>
            <person name="Schaap P."/>
            <person name="Glockner G."/>
        </authorList>
    </citation>
    <scope>NUCLEOTIDE SEQUENCE [LARGE SCALE GENOMIC DNA]</scope>
    <source>
        <strain evidence="12 13">Jena</strain>
    </source>
</reference>
<proteinExistence type="inferred from homology"/>
<dbReference type="SMART" id="SM01021">
    <property type="entry name" value="Bac_rhodopsin"/>
    <property type="match status" value="1"/>
</dbReference>
<evidence type="ECO:0000256" key="9">
    <source>
        <dbReference type="ARBA" id="ARBA00023136"/>
    </source>
</evidence>
<dbReference type="EMBL" id="MDYQ01000001">
    <property type="protein sequence ID" value="PRP89738.1"/>
    <property type="molecule type" value="Genomic_DNA"/>
</dbReference>
<comment type="subcellular location">
    <subcellularLocation>
        <location evidence="1">Membrane</location>
        <topology evidence="1">Multi-pass membrane protein</topology>
    </subcellularLocation>
</comment>
<dbReference type="InParanoid" id="A0A2P6P0M2"/>
<keyword evidence="6" id="KW-0681">Retinal protein</keyword>
<evidence type="ECO:0000256" key="5">
    <source>
        <dbReference type="ARBA" id="ARBA00022692"/>
    </source>
</evidence>
<evidence type="ECO:0000256" key="11">
    <source>
        <dbReference type="SAM" id="Phobius"/>
    </source>
</evidence>
<organism evidence="12 13">
    <name type="scientific">Planoprotostelium fungivorum</name>
    <dbReference type="NCBI Taxonomy" id="1890364"/>
    <lineage>
        <taxon>Eukaryota</taxon>
        <taxon>Amoebozoa</taxon>
        <taxon>Evosea</taxon>
        <taxon>Variosea</taxon>
        <taxon>Cavosteliida</taxon>
        <taxon>Cavosteliaceae</taxon>
        <taxon>Planoprotostelium</taxon>
    </lineage>
</organism>
<dbReference type="GO" id="GO:0005216">
    <property type="term" value="F:monoatomic ion channel activity"/>
    <property type="evidence" value="ECO:0007669"/>
    <property type="project" value="InterPro"/>
</dbReference>
<evidence type="ECO:0000313" key="13">
    <source>
        <dbReference type="Proteomes" id="UP000241769"/>
    </source>
</evidence>
<evidence type="ECO:0000256" key="3">
    <source>
        <dbReference type="ARBA" id="ARBA00022543"/>
    </source>
</evidence>
<keyword evidence="13" id="KW-1185">Reference proteome</keyword>
<feature type="transmembrane region" description="Helical" evidence="11">
    <location>
        <begin position="134"/>
        <end position="154"/>
    </location>
</feature>
<accession>A0A2P6P0M2</accession>
<evidence type="ECO:0000256" key="8">
    <source>
        <dbReference type="ARBA" id="ARBA00022991"/>
    </source>
</evidence>
<evidence type="ECO:0000256" key="7">
    <source>
        <dbReference type="ARBA" id="ARBA00022989"/>
    </source>
</evidence>
<dbReference type="GO" id="GO:0009881">
    <property type="term" value="F:photoreceptor activity"/>
    <property type="evidence" value="ECO:0007669"/>
    <property type="project" value="UniProtKB-KW"/>
</dbReference>
<feature type="transmembrane region" description="Helical" evidence="11">
    <location>
        <begin position="202"/>
        <end position="222"/>
    </location>
</feature>
<dbReference type="InterPro" id="IPR018229">
    <property type="entry name" value="Rhodopsin_retinal_BS"/>
</dbReference>
<dbReference type="InterPro" id="IPR001425">
    <property type="entry name" value="Arc/bac/fun_rhodopsins"/>
</dbReference>
<dbReference type="GO" id="GO:0007602">
    <property type="term" value="P:phototransduction"/>
    <property type="evidence" value="ECO:0007669"/>
    <property type="project" value="UniProtKB-KW"/>
</dbReference>
<dbReference type="PROSITE" id="PS00327">
    <property type="entry name" value="BACTERIAL_OPSIN_RET"/>
    <property type="match status" value="1"/>
</dbReference>
<dbReference type="AlphaFoldDB" id="A0A2P6P0M2"/>
<dbReference type="Gene3D" id="1.20.1070.10">
    <property type="entry name" value="Rhodopsin 7-helix transmembrane proteins"/>
    <property type="match status" value="1"/>
</dbReference>
<keyword evidence="10" id="KW-0675">Receptor</keyword>
<dbReference type="GO" id="GO:0005886">
    <property type="term" value="C:plasma membrane"/>
    <property type="evidence" value="ECO:0007669"/>
    <property type="project" value="TreeGrafter"/>
</dbReference>
<comment type="similarity">
    <text evidence="2">Belongs to the archaeal/bacterial/fungal opsin family.</text>
</comment>
<evidence type="ECO:0000256" key="4">
    <source>
        <dbReference type="ARBA" id="ARBA00022606"/>
    </source>
</evidence>
<keyword evidence="3" id="KW-0600">Photoreceptor protein</keyword>
<keyword evidence="7 11" id="KW-1133">Transmembrane helix</keyword>
<dbReference type="PRINTS" id="PR00251">
    <property type="entry name" value="BACTRLOPSIN"/>
</dbReference>
<dbReference type="SUPFAM" id="SSF81321">
    <property type="entry name" value="Family A G protein-coupled receptor-like"/>
    <property type="match status" value="1"/>
</dbReference>
<comment type="caution">
    <text evidence="12">The sequence shown here is derived from an EMBL/GenBank/DDBJ whole genome shotgun (WGS) entry which is preliminary data.</text>
</comment>
<evidence type="ECO:0000256" key="1">
    <source>
        <dbReference type="ARBA" id="ARBA00004141"/>
    </source>
</evidence>
<dbReference type="OrthoDB" id="10261467at2759"/>
<feature type="transmembrane region" description="Helical" evidence="11">
    <location>
        <begin position="166"/>
        <end position="182"/>
    </location>
</feature>
<gene>
    <name evidence="12" type="ORF">PROFUN_00080</name>
</gene>
<dbReference type="Pfam" id="PF01036">
    <property type="entry name" value="Bac_rhodopsin"/>
    <property type="match status" value="1"/>
</dbReference>
<keyword evidence="8" id="KW-0157">Chromophore</keyword>
<evidence type="ECO:0000313" key="12">
    <source>
        <dbReference type="EMBL" id="PRP89738.1"/>
    </source>
</evidence>
<evidence type="ECO:0000256" key="10">
    <source>
        <dbReference type="ARBA" id="ARBA00023170"/>
    </source>
</evidence>
<dbReference type="Proteomes" id="UP000241769">
    <property type="component" value="Unassembled WGS sequence"/>
</dbReference>
<feature type="transmembrane region" description="Helical" evidence="11">
    <location>
        <begin position="12"/>
        <end position="33"/>
    </location>
</feature>
<feature type="transmembrane region" description="Helical" evidence="11">
    <location>
        <begin position="45"/>
        <end position="63"/>
    </location>
</feature>
<evidence type="ECO:0000256" key="6">
    <source>
        <dbReference type="ARBA" id="ARBA00022925"/>
    </source>
</evidence>
<keyword evidence="9 11" id="KW-0472">Membrane</keyword>
<dbReference type="PANTHER" id="PTHR28286:SF2">
    <property type="entry name" value="BACTERIORHODOPSIN _OPSIN, NOPA (EUROFUNG)"/>
    <property type="match status" value="1"/>
</dbReference>
<protein>
    <submittedName>
        <fullName evidence="12">Opsin</fullName>
    </submittedName>
</protein>
<keyword evidence="4" id="KW-0716">Sensory transduction</keyword>
<name>A0A2P6P0M2_9EUKA</name>
<keyword evidence="5 11" id="KW-0812">Transmembrane</keyword>
<dbReference type="PANTHER" id="PTHR28286">
    <property type="match status" value="1"/>
</dbReference>
<feature type="transmembrane region" description="Helical" evidence="11">
    <location>
        <begin position="78"/>
        <end position="97"/>
    </location>
</feature>
<feature type="transmembrane region" description="Helical" evidence="11">
    <location>
        <begin position="109"/>
        <end position="128"/>
    </location>
</feature>